<dbReference type="AlphaFoldDB" id="A0A6A5JWJ3"/>
<dbReference type="InterPro" id="IPR036770">
    <property type="entry name" value="Ankyrin_rpt-contain_sf"/>
</dbReference>
<reference evidence="3" key="1">
    <citation type="submission" date="2020-01" db="EMBL/GenBank/DDBJ databases">
        <authorList>
            <consortium name="DOE Joint Genome Institute"/>
            <person name="Haridas S."/>
            <person name="Albert R."/>
            <person name="Binder M."/>
            <person name="Bloem J."/>
            <person name="Labutti K."/>
            <person name="Salamov A."/>
            <person name="Andreopoulos B."/>
            <person name="Baker S.E."/>
            <person name="Barry K."/>
            <person name="Bills G."/>
            <person name="Bluhm B.H."/>
            <person name="Cannon C."/>
            <person name="Castanera R."/>
            <person name="Culley D.E."/>
            <person name="Daum C."/>
            <person name="Ezra D."/>
            <person name="Gonzalez J.B."/>
            <person name="Henrissat B."/>
            <person name="Kuo A."/>
            <person name="Liang C."/>
            <person name="Lipzen A."/>
            <person name="Lutzoni F."/>
            <person name="Magnuson J."/>
            <person name="Mondo S."/>
            <person name="Nolan M."/>
            <person name="Ohm R."/>
            <person name="Pangilinan J."/>
            <person name="Park H.-J."/>
            <person name="Ramirez L."/>
            <person name="Alfaro M."/>
            <person name="Sun H."/>
            <person name="Tritt A."/>
            <person name="Yoshinaga Y."/>
            <person name="Zwiers L.-H."/>
            <person name="Turgeon B.G."/>
            <person name="Goodwin S.B."/>
            <person name="Spatafora J.W."/>
            <person name="Crous P.W."/>
            <person name="Grigoriev I.V."/>
        </authorList>
    </citation>
    <scope>NUCLEOTIDE SEQUENCE</scope>
    <source>
        <strain evidence="3">P77</strain>
    </source>
</reference>
<keyword evidence="1" id="KW-0040">ANK repeat</keyword>
<dbReference type="PROSITE" id="PS50297">
    <property type="entry name" value="ANK_REP_REGION"/>
    <property type="match status" value="1"/>
</dbReference>
<organism evidence="3 4">
    <name type="scientific">Decorospora gaudefroyi</name>
    <dbReference type="NCBI Taxonomy" id="184978"/>
    <lineage>
        <taxon>Eukaryota</taxon>
        <taxon>Fungi</taxon>
        <taxon>Dikarya</taxon>
        <taxon>Ascomycota</taxon>
        <taxon>Pezizomycotina</taxon>
        <taxon>Dothideomycetes</taxon>
        <taxon>Pleosporomycetidae</taxon>
        <taxon>Pleosporales</taxon>
        <taxon>Pleosporineae</taxon>
        <taxon>Pleosporaceae</taxon>
        <taxon>Decorospora</taxon>
    </lineage>
</organism>
<feature type="repeat" description="ANK" evidence="1">
    <location>
        <begin position="358"/>
        <end position="390"/>
    </location>
</feature>
<proteinExistence type="predicted"/>
<accession>A0A6A5JWJ3</accession>
<keyword evidence="4" id="KW-1185">Reference proteome</keyword>
<dbReference type="OrthoDB" id="4062651at2759"/>
<feature type="region of interest" description="Disordered" evidence="2">
    <location>
        <begin position="155"/>
        <end position="185"/>
    </location>
</feature>
<dbReference type="SUPFAM" id="SSF48403">
    <property type="entry name" value="Ankyrin repeat"/>
    <property type="match status" value="1"/>
</dbReference>
<name>A0A6A5JWJ3_9PLEO</name>
<dbReference type="EMBL" id="ML975476">
    <property type="protein sequence ID" value="KAF1828985.1"/>
    <property type="molecule type" value="Genomic_DNA"/>
</dbReference>
<evidence type="ECO:0000256" key="2">
    <source>
        <dbReference type="SAM" id="MobiDB-lite"/>
    </source>
</evidence>
<evidence type="ECO:0000313" key="4">
    <source>
        <dbReference type="Proteomes" id="UP000800040"/>
    </source>
</evidence>
<dbReference type="Gene3D" id="1.25.40.20">
    <property type="entry name" value="Ankyrin repeat-containing domain"/>
    <property type="match status" value="1"/>
</dbReference>
<dbReference type="Proteomes" id="UP000800040">
    <property type="component" value="Unassembled WGS sequence"/>
</dbReference>
<dbReference type="InterPro" id="IPR002110">
    <property type="entry name" value="Ankyrin_rpt"/>
</dbReference>
<feature type="compositionally biased region" description="Basic and acidic residues" evidence="2">
    <location>
        <begin position="156"/>
        <end position="165"/>
    </location>
</feature>
<protein>
    <submittedName>
        <fullName evidence="3">Uncharacterized protein</fullName>
    </submittedName>
</protein>
<evidence type="ECO:0000256" key="1">
    <source>
        <dbReference type="PROSITE-ProRule" id="PRU00023"/>
    </source>
</evidence>
<gene>
    <name evidence="3" type="ORF">BDW02DRAFT_191341</name>
</gene>
<dbReference type="PROSITE" id="PS50088">
    <property type="entry name" value="ANK_REPEAT"/>
    <property type="match status" value="1"/>
</dbReference>
<evidence type="ECO:0000313" key="3">
    <source>
        <dbReference type="EMBL" id="KAF1828985.1"/>
    </source>
</evidence>
<sequence length="557" mass="61698">MQEVARSVLTDPVQPRLNILEQMPLPEHLRSKLHAEFLVLAHDSPSVRTALTLAAFYGGVFGEQTGSSRNVVAETQWLLKAIEMGSHATLTACLGNDGLVSKTLEDYGGYILELRGPDFQSPDVDVKELQSRLEEFEKMGDADVPATILRLLTNTHPREDNDRGSQDPVTETAQVAAASAPSSATKQRDEFLKRFTLAKGFDLDPFDTGAMDLSNLRKDALHKSAYNDDLETFMALSREAHFVQGSERLHYYAALAVSNGSVRVASYLRDHFHEGPNESWDDTTHLEDSVMFGQSKVAKMYMHKDAELLPCNSERPSIFHYLIRHEDIELAKLFSSKMEAQGDFNRVLNWKPTSGDFVGNSPLRVALSSGAWKMSKLYLELGADINLQTRDGPILQSVIAPRSPHPPIELLASVLDRGADPNAVIENSPPALEWPVFTSNVLAVQELLLHGAAPVLSEDYNFCDFSKEEFQGRRTQFPVNVVDEDGQEVEQSWASAVTASELVANILDIAKDRQPGWETQMLLLVQQAPHDCLSKCWLVVGEGPSMAAIEVTVPLYV</sequence>